<keyword evidence="3" id="KW-0804">Transcription</keyword>
<organism evidence="5 6">
    <name type="scientific">Thalassococcus halodurans</name>
    <dbReference type="NCBI Taxonomy" id="373675"/>
    <lineage>
        <taxon>Bacteria</taxon>
        <taxon>Pseudomonadati</taxon>
        <taxon>Pseudomonadota</taxon>
        <taxon>Alphaproteobacteria</taxon>
        <taxon>Rhodobacterales</taxon>
        <taxon>Roseobacteraceae</taxon>
        <taxon>Thalassococcus</taxon>
    </lineage>
</organism>
<dbReference type="InterPro" id="IPR036390">
    <property type="entry name" value="WH_DNA-bd_sf"/>
</dbReference>
<protein>
    <submittedName>
        <fullName evidence="5">Transcriptional regulator, MarR family</fullName>
    </submittedName>
</protein>
<dbReference type="PRINTS" id="PR00598">
    <property type="entry name" value="HTHMARR"/>
</dbReference>
<keyword evidence="2" id="KW-0238">DNA-binding</keyword>
<accession>A0A1H6BF91</accession>
<dbReference type="GO" id="GO:0006950">
    <property type="term" value="P:response to stress"/>
    <property type="evidence" value="ECO:0007669"/>
    <property type="project" value="TreeGrafter"/>
</dbReference>
<dbReference type="InterPro" id="IPR036388">
    <property type="entry name" value="WH-like_DNA-bd_sf"/>
</dbReference>
<sequence>MALGQTLAYPARMTIIYTMPGHLIRRLQQISVSVFAEQMKAAGSDLTSPQFAALAMLRDHPEIDQATLAGLIAYDRPTIGGVVDRLVAKGFVARTTNPEDRRAKVLTLTPEGDAALTRLIPVVEACQDAILPGLSDSEKAEFIRLAGKIAEAGNTLSRVPLQTGPKPD</sequence>
<evidence type="ECO:0000259" key="4">
    <source>
        <dbReference type="PROSITE" id="PS50995"/>
    </source>
</evidence>
<feature type="domain" description="HTH marR-type" evidence="4">
    <location>
        <begin position="20"/>
        <end position="151"/>
    </location>
</feature>
<reference evidence="5 6" key="1">
    <citation type="submission" date="2016-10" db="EMBL/GenBank/DDBJ databases">
        <authorList>
            <person name="de Groot N.N."/>
        </authorList>
    </citation>
    <scope>NUCLEOTIDE SEQUENCE [LARGE SCALE GENOMIC DNA]</scope>
    <source>
        <strain evidence="5 6">DSM 26915</strain>
    </source>
</reference>
<keyword evidence="1" id="KW-0805">Transcription regulation</keyword>
<dbReference type="InterPro" id="IPR039422">
    <property type="entry name" value="MarR/SlyA-like"/>
</dbReference>
<dbReference type="PANTHER" id="PTHR33164:SF95">
    <property type="entry name" value="TRANSCRIPTIONAL REGULATOR"/>
    <property type="match status" value="1"/>
</dbReference>
<dbReference type="InterPro" id="IPR023187">
    <property type="entry name" value="Tscrpt_reg_MarR-type_CS"/>
</dbReference>
<evidence type="ECO:0000313" key="5">
    <source>
        <dbReference type="EMBL" id="SEG59330.1"/>
    </source>
</evidence>
<dbReference type="Proteomes" id="UP000236752">
    <property type="component" value="Unassembled WGS sequence"/>
</dbReference>
<dbReference type="GO" id="GO:0003700">
    <property type="term" value="F:DNA-binding transcription factor activity"/>
    <property type="evidence" value="ECO:0007669"/>
    <property type="project" value="InterPro"/>
</dbReference>
<dbReference type="SUPFAM" id="SSF46785">
    <property type="entry name" value="Winged helix' DNA-binding domain"/>
    <property type="match status" value="1"/>
</dbReference>
<dbReference type="Pfam" id="PF01047">
    <property type="entry name" value="MarR"/>
    <property type="match status" value="1"/>
</dbReference>
<dbReference type="InterPro" id="IPR000835">
    <property type="entry name" value="HTH_MarR-typ"/>
</dbReference>
<dbReference type="PANTHER" id="PTHR33164">
    <property type="entry name" value="TRANSCRIPTIONAL REGULATOR, MARR FAMILY"/>
    <property type="match status" value="1"/>
</dbReference>
<gene>
    <name evidence="5" type="ORF">SAMN04488045_3507</name>
</gene>
<evidence type="ECO:0000313" key="6">
    <source>
        <dbReference type="Proteomes" id="UP000236752"/>
    </source>
</evidence>
<evidence type="ECO:0000256" key="3">
    <source>
        <dbReference type="ARBA" id="ARBA00023163"/>
    </source>
</evidence>
<dbReference type="RefSeq" id="WP_234994817.1">
    <property type="nucleotide sequence ID" value="NZ_FNUZ01000007.1"/>
</dbReference>
<evidence type="ECO:0000256" key="2">
    <source>
        <dbReference type="ARBA" id="ARBA00023125"/>
    </source>
</evidence>
<keyword evidence="6" id="KW-1185">Reference proteome</keyword>
<evidence type="ECO:0000256" key="1">
    <source>
        <dbReference type="ARBA" id="ARBA00023015"/>
    </source>
</evidence>
<dbReference type="PROSITE" id="PS50995">
    <property type="entry name" value="HTH_MARR_2"/>
    <property type="match status" value="1"/>
</dbReference>
<dbReference type="Gene3D" id="1.10.10.10">
    <property type="entry name" value="Winged helix-like DNA-binding domain superfamily/Winged helix DNA-binding domain"/>
    <property type="match status" value="1"/>
</dbReference>
<dbReference type="SMART" id="SM00347">
    <property type="entry name" value="HTH_MARR"/>
    <property type="match status" value="1"/>
</dbReference>
<dbReference type="EMBL" id="FNUZ01000007">
    <property type="protein sequence ID" value="SEG59330.1"/>
    <property type="molecule type" value="Genomic_DNA"/>
</dbReference>
<proteinExistence type="predicted"/>
<dbReference type="GO" id="GO:0003677">
    <property type="term" value="F:DNA binding"/>
    <property type="evidence" value="ECO:0007669"/>
    <property type="project" value="UniProtKB-KW"/>
</dbReference>
<dbReference type="PROSITE" id="PS01117">
    <property type="entry name" value="HTH_MARR_1"/>
    <property type="match status" value="1"/>
</dbReference>
<dbReference type="AlphaFoldDB" id="A0A1H6BF91"/>
<name>A0A1H6BF91_9RHOB</name>